<dbReference type="AlphaFoldDB" id="A0A8S8XCI8"/>
<accession>A0A8S8XCI8</accession>
<reference evidence="1" key="1">
    <citation type="submission" date="2021-02" db="EMBL/GenBank/DDBJ databases">
        <title>Genome sequence of Rhodospirillales sp. strain TMPK1 isolated from soil.</title>
        <authorList>
            <person name="Nakai R."/>
            <person name="Kusada H."/>
            <person name="Tamaki H."/>
        </authorList>
    </citation>
    <scope>NUCLEOTIDE SEQUENCE</scope>
    <source>
        <strain evidence="1">TMPK1</strain>
    </source>
</reference>
<protein>
    <recommendedName>
        <fullName evidence="3">Nucleoside-diphosphate sugar epimerase</fullName>
    </recommendedName>
</protein>
<keyword evidence="2" id="KW-1185">Reference proteome</keyword>
<evidence type="ECO:0000313" key="1">
    <source>
        <dbReference type="EMBL" id="GIL39571.1"/>
    </source>
</evidence>
<dbReference type="PANTHER" id="PTHR33986:SF15">
    <property type="entry name" value="MITOCHONDRIAL FISSION PROTEIN ELM1"/>
    <property type="match status" value="1"/>
</dbReference>
<comment type="caution">
    <text evidence="1">The sequence shown here is derived from an EMBL/GenBank/DDBJ whole genome shotgun (WGS) entry which is preliminary data.</text>
</comment>
<dbReference type="Proteomes" id="UP000681075">
    <property type="component" value="Unassembled WGS sequence"/>
</dbReference>
<name>A0A8S8XCI8_9PROT</name>
<organism evidence="1 2">
    <name type="scientific">Roseiterribacter gracilis</name>
    <dbReference type="NCBI Taxonomy" id="2812848"/>
    <lineage>
        <taxon>Bacteria</taxon>
        <taxon>Pseudomonadati</taxon>
        <taxon>Pseudomonadota</taxon>
        <taxon>Alphaproteobacteria</taxon>
        <taxon>Rhodospirillales</taxon>
        <taxon>Roseiterribacteraceae</taxon>
        <taxon>Roseiterribacter</taxon>
    </lineage>
</organism>
<sequence length="298" mass="31934">MGLAEALGLTPAVHRIGLPLPWAWTAPYLPMPRKAALAGLQPPWPDLIITAGRQSVLPALAVKRASGALTVAVQDPHVAPNRFDLVIAPAHDRTHGDNVLATLGAMHRVTRHRLDLDAARFAPFLAHLPPPRVAVIIGGDSRVHRLRVAVAARLAAQLLQLADTHGLLVTLSRRTSAEATSVLRAMLGDHPNVVLWNGEGANPFFAYLAASDAVLVTEDSVSMISEAASTGKPVHVIATEGGSHKFDRFHRAMRDAGVTRPFDGRIEQWAYAPLDDTARAAARVRDLLAARAFTLPHA</sequence>
<proteinExistence type="predicted"/>
<dbReference type="Pfam" id="PF06258">
    <property type="entry name" value="Mito_fiss_Elm1"/>
    <property type="match status" value="1"/>
</dbReference>
<evidence type="ECO:0008006" key="3">
    <source>
        <dbReference type="Google" id="ProtNLM"/>
    </source>
</evidence>
<dbReference type="InterPro" id="IPR009367">
    <property type="entry name" value="Elm1-like"/>
</dbReference>
<dbReference type="PANTHER" id="PTHR33986">
    <property type="entry name" value="OS02G0535700 PROTEIN"/>
    <property type="match status" value="1"/>
</dbReference>
<dbReference type="EMBL" id="BOPV01000001">
    <property type="protein sequence ID" value="GIL39571.1"/>
    <property type="molecule type" value="Genomic_DNA"/>
</dbReference>
<dbReference type="SUPFAM" id="SSF53756">
    <property type="entry name" value="UDP-Glycosyltransferase/glycogen phosphorylase"/>
    <property type="match status" value="1"/>
</dbReference>
<evidence type="ECO:0000313" key="2">
    <source>
        <dbReference type="Proteomes" id="UP000681075"/>
    </source>
</evidence>
<gene>
    <name evidence="1" type="ORF">TMPK1_18080</name>
</gene>